<dbReference type="PROSITE" id="PS51030">
    <property type="entry name" value="NUCLEAR_REC_DBD_2"/>
    <property type="match status" value="1"/>
</dbReference>
<dbReference type="InterPro" id="IPR035500">
    <property type="entry name" value="NHR-like_dom_sf"/>
</dbReference>
<feature type="region of interest" description="Disordered" evidence="10">
    <location>
        <begin position="1"/>
        <end position="29"/>
    </location>
</feature>
<evidence type="ECO:0000313" key="13">
    <source>
        <dbReference type="EMBL" id="CAB3397872.1"/>
    </source>
</evidence>
<reference evidence="13 14" key="1">
    <citation type="submission" date="2020-04" db="EMBL/GenBank/DDBJ databases">
        <authorList>
            <person name="Laetsch R D."/>
            <person name="Stevens L."/>
            <person name="Kumar S."/>
            <person name="Blaxter L. M."/>
        </authorList>
    </citation>
    <scope>NUCLEOTIDE SEQUENCE [LARGE SCALE GENOMIC DNA]</scope>
</reference>
<evidence type="ECO:0000256" key="8">
    <source>
        <dbReference type="ARBA" id="ARBA00023170"/>
    </source>
</evidence>
<evidence type="ECO:0000256" key="4">
    <source>
        <dbReference type="ARBA" id="ARBA00022833"/>
    </source>
</evidence>
<protein>
    <submittedName>
        <fullName evidence="13">Uncharacterized protein</fullName>
    </submittedName>
</protein>
<dbReference type="PROSITE" id="PS51843">
    <property type="entry name" value="NR_LBD"/>
    <property type="match status" value="1"/>
</dbReference>
<evidence type="ECO:0000256" key="10">
    <source>
        <dbReference type="SAM" id="MobiDB-lite"/>
    </source>
</evidence>
<dbReference type="Gene3D" id="3.30.50.10">
    <property type="entry name" value="Erythroid Transcription Factor GATA-1, subunit A"/>
    <property type="match status" value="1"/>
</dbReference>
<dbReference type="PANTHER" id="PTHR45886">
    <property type="entry name" value="NUCLEAR HORMONE RECEPTOR FAMILY-RELATED-RELATED"/>
    <property type="match status" value="1"/>
</dbReference>
<keyword evidence="4" id="KW-0862">Zinc</keyword>
<comment type="caution">
    <text evidence="13">The sequence shown here is derived from an EMBL/GenBank/DDBJ whole genome shotgun (WGS) entry which is preliminary data.</text>
</comment>
<dbReference type="SUPFAM" id="SSF57716">
    <property type="entry name" value="Glucocorticoid receptor-like (DNA-binding domain)"/>
    <property type="match status" value="1"/>
</dbReference>
<dbReference type="SMART" id="SM00430">
    <property type="entry name" value="HOLI"/>
    <property type="match status" value="1"/>
</dbReference>
<name>A0A8S1EJE9_9PELO</name>
<evidence type="ECO:0000256" key="5">
    <source>
        <dbReference type="ARBA" id="ARBA00023015"/>
    </source>
</evidence>
<dbReference type="InterPro" id="IPR001628">
    <property type="entry name" value="Znf_hrmn_rcpt"/>
</dbReference>
<dbReference type="Gene3D" id="1.10.565.10">
    <property type="entry name" value="Retinoid X Receptor"/>
    <property type="match status" value="1"/>
</dbReference>
<dbReference type="Pfam" id="PF00104">
    <property type="entry name" value="Hormone_recep"/>
    <property type="match status" value="1"/>
</dbReference>
<evidence type="ECO:0000256" key="1">
    <source>
        <dbReference type="ARBA" id="ARBA00005993"/>
    </source>
</evidence>
<dbReference type="SMART" id="SM00399">
    <property type="entry name" value="ZnF_C4"/>
    <property type="match status" value="1"/>
</dbReference>
<dbReference type="InterPro" id="IPR000536">
    <property type="entry name" value="Nucl_hrmn_rcpt_lig-bd"/>
</dbReference>
<dbReference type="Pfam" id="PF00105">
    <property type="entry name" value="zf-C4"/>
    <property type="match status" value="1"/>
</dbReference>
<evidence type="ECO:0000256" key="7">
    <source>
        <dbReference type="ARBA" id="ARBA00023163"/>
    </source>
</evidence>
<dbReference type="SUPFAM" id="SSF48508">
    <property type="entry name" value="Nuclear receptor ligand-binding domain"/>
    <property type="match status" value="1"/>
</dbReference>
<keyword evidence="7" id="KW-0804">Transcription</keyword>
<feature type="compositionally biased region" description="Low complexity" evidence="10">
    <location>
        <begin position="1"/>
        <end position="19"/>
    </location>
</feature>
<dbReference type="GO" id="GO:0003700">
    <property type="term" value="F:DNA-binding transcription factor activity"/>
    <property type="evidence" value="ECO:0007669"/>
    <property type="project" value="InterPro"/>
</dbReference>
<dbReference type="AlphaFoldDB" id="A0A8S1EJE9"/>
<comment type="similarity">
    <text evidence="1">Belongs to the nuclear hormone receptor family.</text>
</comment>
<keyword evidence="6" id="KW-0238">DNA-binding</keyword>
<evidence type="ECO:0000313" key="14">
    <source>
        <dbReference type="Proteomes" id="UP000494206"/>
    </source>
</evidence>
<dbReference type="InterPro" id="IPR013088">
    <property type="entry name" value="Znf_NHR/GATA"/>
</dbReference>
<evidence type="ECO:0000256" key="2">
    <source>
        <dbReference type="ARBA" id="ARBA00022723"/>
    </source>
</evidence>
<evidence type="ECO:0000256" key="6">
    <source>
        <dbReference type="ARBA" id="ARBA00023125"/>
    </source>
</evidence>
<dbReference type="PRINTS" id="PR00047">
    <property type="entry name" value="STROIDFINGER"/>
</dbReference>
<dbReference type="GO" id="GO:0043565">
    <property type="term" value="F:sequence-specific DNA binding"/>
    <property type="evidence" value="ECO:0007669"/>
    <property type="project" value="InterPro"/>
</dbReference>
<sequence length="370" mass="42207">MNSPCSSSSSNGSSFDENSPNSDTHGKPKRIIITGPKICEVCLGKATGHHYTVPSCNGCKSFFRRIIIENLEYKCHQDNRCFDNLNFGDPLPKCRACRYARCVDVPLKSLQSQICDLINNLVHLDVQTRKFRESSYKPQLNLVLSDIVADDNSLLSMVDKLEPLDAISEGGSQKVSRRWFPFDIRLSIEHVKTYPLFRKLPHSDRYHLIQNTAIMLTNLSNTFFSYSKKSDTIVYPDGTFIKCPPFWDSHTEKMARSIGKRLFGPMIRLNLDNIEHLLLKAIVICNSGIGDLSDDSKQIVSTERTKYAMALFHYELAKCASEGPARMANILNIVDLLEHQQRDQRDMILFLSMTRTPKWKSLFLKDLFNV</sequence>
<keyword evidence="14" id="KW-1185">Reference proteome</keyword>
<dbReference type="Proteomes" id="UP000494206">
    <property type="component" value="Unassembled WGS sequence"/>
</dbReference>
<keyword evidence="3" id="KW-0863">Zinc-finger</keyword>
<keyword evidence="5" id="KW-0805">Transcription regulation</keyword>
<evidence type="ECO:0000256" key="3">
    <source>
        <dbReference type="ARBA" id="ARBA00022771"/>
    </source>
</evidence>
<keyword evidence="9" id="KW-0539">Nucleus</keyword>
<organism evidence="13 14">
    <name type="scientific">Caenorhabditis bovis</name>
    <dbReference type="NCBI Taxonomy" id="2654633"/>
    <lineage>
        <taxon>Eukaryota</taxon>
        <taxon>Metazoa</taxon>
        <taxon>Ecdysozoa</taxon>
        <taxon>Nematoda</taxon>
        <taxon>Chromadorea</taxon>
        <taxon>Rhabditida</taxon>
        <taxon>Rhabditina</taxon>
        <taxon>Rhabditomorpha</taxon>
        <taxon>Rhabditoidea</taxon>
        <taxon>Rhabditidae</taxon>
        <taxon>Peloderinae</taxon>
        <taxon>Caenorhabditis</taxon>
    </lineage>
</organism>
<keyword evidence="2" id="KW-0479">Metal-binding</keyword>
<keyword evidence="8" id="KW-0675">Receptor</keyword>
<accession>A0A8S1EJE9</accession>
<feature type="domain" description="Nuclear receptor" evidence="11">
    <location>
        <begin position="36"/>
        <end position="114"/>
    </location>
</feature>
<dbReference type="EMBL" id="CADEPM010000001">
    <property type="protein sequence ID" value="CAB3397872.1"/>
    <property type="molecule type" value="Genomic_DNA"/>
</dbReference>
<dbReference type="OrthoDB" id="9984314at2759"/>
<feature type="domain" description="NR LBD" evidence="12">
    <location>
        <begin position="150"/>
        <end position="370"/>
    </location>
</feature>
<dbReference type="PANTHER" id="PTHR45886:SF14">
    <property type="entry name" value="NUCLEAR HORMONE RECEPTOR FAMILY-RELATED"/>
    <property type="match status" value="1"/>
</dbReference>
<gene>
    <name evidence="13" type="ORF">CBOVIS_LOCUS1222</name>
</gene>
<evidence type="ECO:0000259" key="12">
    <source>
        <dbReference type="PROSITE" id="PS51843"/>
    </source>
</evidence>
<evidence type="ECO:0000259" key="11">
    <source>
        <dbReference type="PROSITE" id="PS51030"/>
    </source>
</evidence>
<evidence type="ECO:0000256" key="9">
    <source>
        <dbReference type="ARBA" id="ARBA00023242"/>
    </source>
</evidence>
<dbReference type="GO" id="GO:0008270">
    <property type="term" value="F:zinc ion binding"/>
    <property type="evidence" value="ECO:0007669"/>
    <property type="project" value="UniProtKB-KW"/>
</dbReference>
<proteinExistence type="inferred from homology"/>